<gene>
    <name evidence="1" type="ORF">XIS1_1440038</name>
</gene>
<dbReference type="Proteomes" id="UP000196435">
    <property type="component" value="Unassembled WGS sequence"/>
</dbReference>
<protein>
    <submittedName>
        <fullName evidence="1">Uncharacterized protein</fullName>
    </submittedName>
</protein>
<dbReference type="AlphaFoldDB" id="A0A1N6MUC1"/>
<organism evidence="1 2">
    <name type="scientific">Xenorhabdus innexi</name>
    <dbReference type="NCBI Taxonomy" id="290109"/>
    <lineage>
        <taxon>Bacteria</taxon>
        <taxon>Pseudomonadati</taxon>
        <taxon>Pseudomonadota</taxon>
        <taxon>Gammaproteobacteria</taxon>
        <taxon>Enterobacterales</taxon>
        <taxon>Morganellaceae</taxon>
        <taxon>Xenorhabdus</taxon>
    </lineage>
</organism>
<reference evidence="2" key="1">
    <citation type="submission" date="2016-12" db="EMBL/GenBank/DDBJ databases">
        <authorList>
            <person name="Gaudriault S."/>
        </authorList>
    </citation>
    <scope>NUCLEOTIDE SEQUENCE [LARGE SCALE GENOMIC DNA]</scope>
    <source>
        <strain evidence="2">HGB1681 (deposited as PTA-6826 in the American Type Culture Collection)</strain>
    </source>
</reference>
<accession>A0A1N6MUC1</accession>
<evidence type="ECO:0000313" key="2">
    <source>
        <dbReference type="Proteomes" id="UP000196435"/>
    </source>
</evidence>
<proteinExistence type="predicted"/>
<evidence type="ECO:0000313" key="1">
    <source>
        <dbReference type="EMBL" id="SIP72411.1"/>
    </source>
</evidence>
<dbReference type="EMBL" id="FTLG01000051">
    <property type="protein sequence ID" value="SIP72411.1"/>
    <property type="molecule type" value="Genomic_DNA"/>
</dbReference>
<sequence>MLGDIYTQFIERTNQKHYVMNFMKNPNDKIILCKISHKYFCIKLLG</sequence>
<name>A0A1N6MUC1_9GAMM</name>